<proteinExistence type="predicted"/>
<dbReference type="EMBL" id="FZOD01000030">
    <property type="protein sequence ID" value="SNT25203.1"/>
    <property type="molecule type" value="Genomic_DNA"/>
</dbReference>
<protein>
    <submittedName>
        <fullName evidence="2">Uncharacterized protein</fullName>
    </submittedName>
</protein>
<feature type="region of interest" description="Disordered" evidence="1">
    <location>
        <begin position="303"/>
        <end position="330"/>
    </location>
</feature>
<name>A0A239L5V9_9ACTN</name>
<evidence type="ECO:0000313" key="2">
    <source>
        <dbReference type="EMBL" id="SNT25203.1"/>
    </source>
</evidence>
<sequence>MNVGTVSLPAALISALDEIKVSADQLTATVFDRDLTADNPRELQSLLASTLYEVLHAGMRSEGTQVPRRLREAGFEQELAAAVPHARTTVQAVVRFVPEQVTEVTPDVLVQWDGVRVWIPRDAVQTTGPWVPGQQVTLAVPPSRPALSPGFFLADGSAGGAESRETLRMYVHLSDRRSAASVWGRVLTHLEEHRTRYRAKVLSSSLIYPRRDALVVYLGPEAWQIIPGLAELVGGSPGVGEEVSVFCRRIGPGVAIAWEPDDARPAMRGLSFGQHRAGVLAQALLDSAREGTDRETAILARFAESNIDPADPARNQTSSEAPSREDTPLF</sequence>
<organism evidence="2 3">
    <name type="scientific">Streptosporangium subroseum</name>
    <dbReference type="NCBI Taxonomy" id="106412"/>
    <lineage>
        <taxon>Bacteria</taxon>
        <taxon>Bacillati</taxon>
        <taxon>Actinomycetota</taxon>
        <taxon>Actinomycetes</taxon>
        <taxon>Streptosporangiales</taxon>
        <taxon>Streptosporangiaceae</taxon>
        <taxon>Streptosporangium</taxon>
    </lineage>
</organism>
<dbReference type="AlphaFoldDB" id="A0A239L5V9"/>
<evidence type="ECO:0000256" key="1">
    <source>
        <dbReference type="SAM" id="MobiDB-lite"/>
    </source>
</evidence>
<reference evidence="2 3" key="1">
    <citation type="submission" date="2017-06" db="EMBL/GenBank/DDBJ databases">
        <authorList>
            <person name="Kim H.J."/>
            <person name="Triplett B.A."/>
        </authorList>
    </citation>
    <scope>NUCLEOTIDE SEQUENCE [LARGE SCALE GENOMIC DNA]</scope>
    <source>
        <strain evidence="2 3">CGMCC 4.2132</strain>
    </source>
</reference>
<keyword evidence="3" id="KW-1185">Reference proteome</keyword>
<gene>
    <name evidence="2" type="ORF">SAMN05216276_103087</name>
</gene>
<dbReference type="InterPro" id="IPR040871">
    <property type="entry name" value="HopA1"/>
</dbReference>
<accession>A0A239L5V9</accession>
<dbReference type="Proteomes" id="UP000198282">
    <property type="component" value="Unassembled WGS sequence"/>
</dbReference>
<evidence type="ECO:0000313" key="3">
    <source>
        <dbReference type="Proteomes" id="UP000198282"/>
    </source>
</evidence>
<dbReference type="Pfam" id="PF17914">
    <property type="entry name" value="HopA1"/>
    <property type="match status" value="1"/>
</dbReference>